<comment type="similarity">
    <text evidence="3">Belongs to the FdhD family.</text>
</comment>
<dbReference type="HAMAP" id="MF_00187">
    <property type="entry name" value="FdhD"/>
    <property type="match status" value="1"/>
</dbReference>
<dbReference type="RefSeq" id="WP_088817266.1">
    <property type="nucleotide sequence ID" value="NZ_FYEZ01000001.1"/>
</dbReference>
<evidence type="ECO:0000256" key="3">
    <source>
        <dbReference type="HAMAP-Rule" id="MF_00187"/>
    </source>
</evidence>
<dbReference type="NCBIfam" id="NF001943">
    <property type="entry name" value="PRK00724.1-2"/>
    <property type="match status" value="1"/>
</dbReference>
<comment type="subcellular location">
    <subcellularLocation>
        <location evidence="3">Cytoplasm</location>
    </subcellularLocation>
</comment>
<dbReference type="Gene3D" id="3.40.140.10">
    <property type="entry name" value="Cytidine Deaminase, domain 2"/>
    <property type="match status" value="1"/>
</dbReference>
<dbReference type="InterPro" id="IPR016193">
    <property type="entry name" value="Cytidine_deaminase-like"/>
</dbReference>
<keyword evidence="2 3" id="KW-0501">Molybdenum cofactor biosynthesis</keyword>
<organism evidence="4 5">
    <name type="scientific">Kytococcus aerolatus</name>
    <dbReference type="NCBI Taxonomy" id="592308"/>
    <lineage>
        <taxon>Bacteria</taxon>
        <taxon>Bacillati</taxon>
        <taxon>Actinomycetota</taxon>
        <taxon>Actinomycetes</taxon>
        <taxon>Micrococcales</taxon>
        <taxon>Kytococcaceae</taxon>
        <taxon>Kytococcus</taxon>
    </lineage>
</organism>
<evidence type="ECO:0000313" key="5">
    <source>
        <dbReference type="Proteomes" id="UP000198122"/>
    </source>
</evidence>
<dbReference type="GO" id="GO:0005737">
    <property type="term" value="C:cytoplasm"/>
    <property type="evidence" value="ECO:0007669"/>
    <property type="project" value="UniProtKB-SubCell"/>
</dbReference>
<dbReference type="Pfam" id="PF02634">
    <property type="entry name" value="FdhD-NarQ"/>
    <property type="match status" value="1"/>
</dbReference>
<feature type="binding site" evidence="3">
    <location>
        <begin position="261"/>
        <end position="266"/>
    </location>
    <ligand>
        <name>Mo-bis(molybdopterin guanine dinucleotide)</name>
        <dbReference type="ChEBI" id="CHEBI:60539"/>
    </ligand>
</feature>
<dbReference type="SUPFAM" id="SSF53927">
    <property type="entry name" value="Cytidine deaminase-like"/>
    <property type="match status" value="1"/>
</dbReference>
<protein>
    <recommendedName>
        <fullName evidence="3">Sulfur carrier protein FdhD</fullName>
    </recommendedName>
</protein>
<dbReference type="OrthoDB" id="3197277at2"/>
<evidence type="ECO:0000313" key="4">
    <source>
        <dbReference type="EMBL" id="SNC60204.1"/>
    </source>
</evidence>
<dbReference type="EMBL" id="FYEZ01000001">
    <property type="protein sequence ID" value="SNC60204.1"/>
    <property type="molecule type" value="Genomic_DNA"/>
</dbReference>
<dbReference type="PIRSF" id="PIRSF015626">
    <property type="entry name" value="FdhD"/>
    <property type="match status" value="1"/>
</dbReference>
<feature type="active site" description="Cysteine persulfide intermediate" evidence="3">
    <location>
        <position position="118"/>
    </location>
</feature>
<dbReference type="InterPro" id="IPR003786">
    <property type="entry name" value="FdhD"/>
</dbReference>
<dbReference type="GO" id="GO:0097163">
    <property type="term" value="F:sulfur carrier activity"/>
    <property type="evidence" value="ECO:0007669"/>
    <property type="project" value="UniProtKB-UniRule"/>
</dbReference>
<gene>
    <name evidence="3" type="primary">fdhD</name>
    <name evidence="4" type="ORF">SAMN05445756_0228</name>
</gene>
<dbReference type="GO" id="GO:0016783">
    <property type="term" value="F:sulfurtransferase activity"/>
    <property type="evidence" value="ECO:0007669"/>
    <property type="project" value="InterPro"/>
</dbReference>
<keyword evidence="5" id="KW-1185">Reference proteome</keyword>
<proteinExistence type="inferred from homology"/>
<dbReference type="Proteomes" id="UP000198122">
    <property type="component" value="Unassembled WGS sequence"/>
</dbReference>
<dbReference type="GO" id="GO:0006777">
    <property type="term" value="P:Mo-molybdopterin cofactor biosynthetic process"/>
    <property type="evidence" value="ECO:0007669"/>
    <property type="project" value="UniProtKB-UniRule"/>
</dbReference>
<keyword evidence="1 3" id="KW-0963">Cytoplasm</keyword>
<dbReference type="PANTHER" id="PTHR30592">
    <property type="entry name" value="FORMATE DEHYDROGENASE"/>
    <property type="match status" value="1"/>
</dbReference>
<dbReference type="PANTHER" id="PTHR30592:SF1">
    <property type="entry name" value="SULFUR CARRIER PROTEIN FDHD"/>
    <property type="match status" value="1"/>
</dbReference>
<dbReference type="AlphaFoldDB" id="A0A212T351"/>
<evidence type="ECO:0000256" key="1">
    <source>
        <dbReference type="ARBA" id="ARBA00022490"/>
    </source>
</evidence>
<name>A0A212T351_9MICO</name>
<comment type="function">
    <text evidence="3">Required for formate dehydrogenase (FDH) activity. Acts as a sulfur carrier protein that transfers sulfur from IscS to the molybdenum cofactor prior to its insertion into FDH.</text>
</comment>
<reference evidence="4 5" key="1">
    <citation type="submission" date="2017-06" db="EMBL/GenBank/DDBJ databases">
        <authorList>
            <person name="Kim H.J."/>
            <person name="Triplett B.A."/>
        </authorList>
    </citation>
    <scope>NUCLEOTIDE SEQUENCE [LARGE SCALE GENOMIC DNA]</scope>
    <source>
        <strain evidence="4 5">DSM 22179</strain>
    </source>
</reference>
<evidence type="ECO:0000256" key="2">
    <source>
        <dbReference type="ARBA" id="ARBA00023150"/>
    </source>
</evidence>
<sequence>MGRITTRRPVTTIEIGAPTRRRADTLAVEEPLEIRLAGSPYVVTMRTPGHDLELAAGFLVSEGVVRQQQDVTGSIHCGGPGTSPAGQPNTLNVLDLALAPGITPEPGAARSFYSTSSCGVCGVASLEAVEKMSTFDLAEDDTRITPEQLAAQPDALRARQEAFERTGGLHAAGLFDAATGELLVVREDVGRHNAVDKVVGWALLEGRLPLRGTILQVSGRASFELVQKAAMAGIPVLAAVSAPSSLAVDLAVDRGMTLVGFLRGPRMNVYAGHDRVEQGSTTGGR</sequence>
<dbReference type="Gene3D" id="3.10.20.10">
    <property type="match status" value="1"/>
</dbReference>
<accession>A0A212T351</accession>